<accession>A0A0A9HDK4</accession>
<feature type="region of interest" description="Disordered" evidence="1">
    <location>
        <begin position="1"/>
        <end position="20"/>
    </location>
</feature>
<reference evidence="2" key="1">
    <citation type="submission" date="2014-09" db="EMBL/GenBank/DDBJ databases">
        <authorList>
            <person name="Magalhaes I.L.F."/>
            <person name="Oliveira U."/>
            <person name="Santos F.R."/>
            <person name="Vidigal T.H.D.A."/>
            <person name="Brescovit A.D."/>
            <person name="Santos A.J."/>
        </authorList>
    </citation>
    <scope>NUCLEOTIDE SEQUENCE</scope>
    <source>
        <tissue evidence="2">Shoot tissue taken approximately 20 cm above the soil surface</tissue>
    </source>
</reference>
<sequence length="20" mass="2352">MKIRKQHCQNITDARVTDGH</sequence>
<evidence type="ECO:0000313" key="2">
    <source>
        <dbReference type="EMBL" id="JAE33899.1"/>
    </source>
</evidence>
<reference evidence="2" key="2">
    <citation type="journal article" date="2015" name="Data Brief">
        <title>Shoot transcriptome of the giant reed, Arundo donax.</title>
        <authorList>
            <person name="Barrero R.A."/>
            <person name="Guerrero F.D."/>
            <person name="Moolhuijzen P."/>
            <person name="Goolsby J.A."/>
            <person name="Tidwell J."/>
            <person name="Bellgard S.E."/>
            <person name="Bellgard M.I."/>
        </authorList>
    </citation>
    <scope>NUCLEOTIDE SEQUENCE</scope>
    <source>
        <tissue evidence="2">Shoot tissue taken approximately 20 cm above the soil surface</tissue>
    </source>
</reference>
<dbReference type="AlphaFoldDB" id="A0A0A9HDK4"/>
<organism evidence="2">
    <name type="scientific">Arundo donax</name>
    <name type="common">Giant reed</name>
    <name type="synonym">Donax arundinaceus</name>
    <dbReference type="NCBI Taxonomy" id="35708"/>
    <lineage>
        <taxon>Eukaryota</taxon>
        <taxon>Viridiplantae</taxon>
        <taxon>Streptophyta</taxon>
        <taxon>Embryophyta</taxon>
        <taxon>Tracheophyta</taxon>
        <taxon>Spermatophyta</taxon>
        <taxon>Magnoliopsida</taxon>
        <taxon>Liliopsida</taxon>
        <taxon>Poales</taxon>
        <taxon>Poaceae</taxon>
        <taxon>PACMAD clade</taxon>
        <taxon>Arundinoideae</taxon>
        <taxon>Arundineae</taxon>
        <taxon>Arundo</taxon>
    </lineage>
</organism>
<dbReference type="EMBL" id="GBRH01163997">
    <property type="protein sequence ID" value="JAE33899.1"/>
    <property type="molecule type" value="Transcribed_RNA"/>
</dbReference>
<name>A0A0A9HDK4_ARUDO</name>
<protein>
    <submittedName>
        <fullName evidence="2">Uncharacterized protein</fullName>
    </submittedName>
</protein>
<evidence type="ECO:0000256" key="1">
    <source>
        <dbReference type="SAM" id="MobiDB-lite"/>
    </source>
</evidence>
<proteinExistence type="predicted"/>